<name>A0A2P8CBE7_9BACT</name>
<accession>A0A2P8CBE7</accession>
<dbReference type="Pfam" id="PF25302">
    <property type="entry name" value="NADase_transloc"/>
    <property type="match status" value="1"/>
</dbReference>
<gene>
    <name evidence="3" type="ORF">CLV93_10643</name>
</gene>
<protein>
    <recommendedName>
        <fullName evidence="2">NAD glycohydrolase translocation F5/8 type C domain-containing protein</fullName>
    </recommendedName>
</protein>
<dbReference type="NCBIfam" id="NF047619">
    <property type="entry name" value="NADase_discoid"/>
    <property type="match status" value="1"/>
</dbReference>
<evidence type="ECO:0000313" key="4">
    <source>
        <dbReference type="Proteomes" id="UP000240621"/>
    </source>
</evidence>
<keyword evidence="1" id="KW-0732">Signal</keyword>
<feature type="domain" description="NAD glycohydrolase translocation F5/8 type C" evidence="2">
    <location>
        <begin position="66"/>
        <end position="218"/>
    </location>
</feature>
<organism evidence="3 4">
    <name type="scientific">Prolixibacter denitrificans</name>
    <dbReference type="NCBI Taxonomy" id="1541063"/>
    <lineage>
        <taxon>Bacteria</taxon>
        <taxon>Pseudomonadati</taxon>
        <taxon>Bacteroidota</taxon>
        <taxon>Bacteroidia</taxon>
        <taxon>Marinilabiliales</taxon>
        <taxon>Prolixibacteraceae</taxon>
        <taxon>Prolixibacter</taxon>
    </lineage>
</organism>
<dbReference type="EMBL" id="PYGC01000006">
    <property type="protein sequence ID" value="PSK82299.1"/>
    <property type="molecule type" value="Genomic_DNA"/>
</dbReference>
<evidence type="ECO:0000259" key="2">
    <source>
        <dbReference type="Pfam" id="PF25302"/>
    </source>
</evidence>
<sequence length="225" mass="25822">MKCTYPVRLIGFFMFLLITTTVQAAVLDTIQAQTFDKSSDNYEPNIDAYKNSELWGDWSMPIGDPKASSVLNPAGDITYGVKNIEDYDLNTAWVGKKGIGDYLEFTFNFPENTAYAGAYQFYGICNVFNGYCKSLKIWQANSRVKLLKVYYNNTPICYVLLKNTWQFQFFDIGKYFINRRDHKYMNAPYEIKEGDVLKFEIVSVYKGSKYKDVAISEFLCEGAGN</sequence>
<feature type="signal peptide" evidence="1">
    <location>
        <begin position="1"/>
        <end position="24"/>
    </location>
</feature>
<dbReference type="Proteomes" id="UP000240621">
    <property type="component" value="Unassembled WGS sequence"/>
</dbReference>
<comment type="caution">
    <text evidence="3">The sequence shown here is derived from an EMBL/GenBank/DDBJ whole genome shotgun (WGS) entry which is preliminary data.</text>
</comment>
<reference evidence="3 4" key="1">
    <citation type="submission" date="2018-03" db="EMBL/GenBank/DDBJ databases">
        <title>Genomic Encyclopedia of Archaeal and Bacterial Type Strains, Phase II (KMG-II): from individual species to whole genera.</title>
        <authorList>
            <person name="Goeker M."/>
        </authorList>
    </citation>
    <scope>NUCLEOTIDE SEQUENCE [LARGE SCALE GENOMIC DNA]</scope>
    <source>
        <strain evidence="3 4">DSM 27267</strain>
    </source>
</reference>
<feature type="chain" id="PRO_5015170782" description="NAD glycohydrolase translocation F5/8 type C domain-containing protein" evidence="1">
    <location>
        <begin position="25"/>
        <end position="225"/>
    </location>
</feature>
<dbReference type="AlphaFoldDB" id="A0A2P8CBE7"/>
<evidence type="ECO:0000256" key="1">
    <source>
        <dbReference type="SAM" id="SignalP"/>
    </source>
</evidence>
<proteinExistence type="predicted"/>
<evidence type="ECO:0000313" key="3">
    <source>
        <dbReference type="EMBL" id="PSK82299.1"/>
    </source>
</evidence>
<dbReference type="InterPro" id="IPR057561">
    <property type="entry name" value="NADase_transloc"/>
</dbReference>